<comment type="similarity">
    <text evidence="7">Belongs to the transglycosylase MltG family.</text>
</comment>
<accession>A0A6G4XE86</accession>
<reference evidence="9 10" key="1">
    <citation type="submission" date="2020-02" db="EMBL/GenBank/DDBJ databases">
        <title>Whole-genome analyses of novel actinobacteria.</title>
        <authorList>
            <person name="Sahin N."/>
            <person name="Tokatli A."/>
        </authorList>
    </citation>
    <scope>NUCLEOTIDE SEQUENCE [LARGE SCALE GENOMIC DNA]</scope>
    <source>
        <strain evidence="9 10">YC504</strain>
    </source>
</reference>
<evidence type="ECO:0000256" key="3">
    <source>
        <dbReference type="ARBA" id="ARBA00022989"/>
    </source>
</evidence>
<evidence type="ECO:0000256" key="8">
    <source>
        <dbReference type="SAM" id="MobiDB-lite"/>
    </source>
</evidence>
<evidence type="ECO:0000256" key="7">
    <source>
        <dbReference type="HAMAP-Rule" id="MF_02065"/>
    </source>
</evidence>
<dbReference type="AlphaFoldDB" id="A0A6G4XE86"/>
<evidence type="ECO:0000256" key="1">
    <source>
        <dbReference type="ARBA" id="ARBA00022475"/>
    </source>
</evidence>
<feature type="transmembrane region" description="Helical" evidence="7">
    <location>
        <begin position="217"/>
        <end position="238"/>
    </location>
</feature>
<feature type="region of interest" description="Disordered" evidence="8">
    <location>
        <begin position="1"/>
        <end position="213"/>
    </location>
</feature>
<organism evidence="9 10">
    <name type="scientific">Streptomyces mesophilus</name>
    <dbReference type="NCBI Taxonomy" id="1775132"/>
    <lineage>
        <taxon>Bacteria</taxon>
        <taxon>Bacillati</taxon>
        <taxon>Actinomycetota</taxon>
        <taxon>Actinomycetes</taxon>
        <taxon>Kitasatosporales</taxon>
        <taxon>Streptomycetaceae</taxon>
        <taxon>Streptomyces</taxon>
    </lineage>
</organism>
<dbReference type="RefSeq" id="WP_165330553.1">
    <property type="nucleotide sequence ID" value="NZ_JAAKZW010000008.1"/>
</dbReference>
<dbReference type="Pfam" id="PF02618">
    <property type="entry name" value="YceG"/>
    <property type="match status" value="1"/>
</dbReference>
<dbReference type="Proteomes" id="UP000481109">
    <property type="component" value="Unassembled WGS sequence"/>
</dbReference>
<feature type="compositionally biased region" description="Polar residues" evidence="8">
    <location>
        <begin position="68"/>
        <end position="86"/>
    </location>
</feature>
<feature type="compositionally biased region" description="Low complexity" evidence="8">
    <location>
        <begin position="23"/>
        <end position="56"/>
    </location>
</feature>
<keyword evidence="2 7" id="KW-0812">Transmembrane</keyword>
<sequence>MTEYGRGQGPEPWHPEDPLYGDQGWSGQQAAGGQSPYGGQPQQHYPQQPQQHNPQQYDTGQHGYPSYDTGQQASYGGGSNQQSYDTGQQASYGGGAQGGYPQHDYNGGWDTGQQASYGAGADPYGQPAQYGGGEQPDHYRTPEAYPPPQPPGRRRAVPEQKPDWDPGPDQGEHAFFAGGGDDGDDYDDDDRGRGGGGGRGDRRGRGGKGGKKRRSGCACLVVAAVFAGGIGGVGYFGYQFYQDRFGAAEDYSGSGNGEMVSVVIPKGAGGNQIGSILKNAGVVASVEAFASAQADNPKGLGIQEGAYTLQKEMSAESAVALMLDPKSRNNLMVIPGDRNSKIYKEIDKRTGQKAGTTAAYAKENWKELGLPKWAESPNKDVKDPLEGFLRPDTYAVSEGMKSEEVLKKMVAGTTALLEGYNLETKAKDLGLDNPIDVLTVASIVQKEGHKQDFGKISRVIYNRKSLDNPETYGLLDMDSTVNYVRGESKLGTGSVDELRQIKDPYNTYWAGAKGLPPGPISTFSKDALEAAINPVKGKWNYFVSINANETLFAVTNAEHERNRQKYLEEQKKND</sequence>
<keyword evidence="4 7" id="KW-0472">Membrane</keyword>
<dbReference type="GO" id="GO:0008932">
    <property type="term" value="F:lytic endotransglycosylase activity"/>
    <property type="evidence" value="ECO:0007669"/>
    <property type="project" value="UniProtKB-UniRule"/>
</dbReference>
<comment type="subcellular location">
    <subcellularLocation>
        <location evidence="7">Cell membrane</location>
        <topology evidence="7">Single-pass membrane protein</topology>
    </subcellularLocation>
</comment>
<evidence type="ECO:0000256" key="4">
    <source>
        <dbReference type="ARBA" id="ARBA00023136"/>
    </source>
</evidence>
<evidence type="ECO:0000256" key="6">
    <source>
        <dbReference type="ARBA" id="ARBA00023316"/>
    </source>
</evidence>
<dbReference type="HAMAP" id="MF_02065">
    <property type="entry name" value="MltG"/>
    <property type="match status" value="1"/>
</dbReference>
<keyword evidence="1 7" id="KW-1003">Cell membrane</keyword>
<dbReference type="GO" id="GO:0009252">
    <property type="term" value="P:peptidoglycan biosynthetic process"/>
    <property type="evidence" value="ECO:0007669"/>
    <property type="project" value="UniProtKB-UniRule"/>
</dbReference>
<dbReference type="GO" id="GO:0071555">
    <property type="term" value="P:cell wall organization"/>
    <property type="evidence" value="ECO:0007669"/>
    <property type="project" value="UniProtKB-KW"/>
</dbReference>
<dbReference type="GO" id="GO:0005886">
    <property type="term" value="C:plasma membrane"/>
    <property type="evidence" value="ECO:0007669"/>
    <property type="project" value="UniProtKB-SubCell"/>
</dbReference>
<evidence type="ECO:0000256" key="5">
    <source>
        <dbReference type="ARBA" id="ARBA00023239"/>
    </source>
</evidence>
<dbReference type="NCBIfam" id="TIGR00247">
    <property type="entry name" value="endolytic transglycosylase MltG"/>
    <property type="match status" value="1"/>
</dbReference>
<proteinExistence type="inferred from homology"/>
<keyword evidence="5 7" id="KW-0456">Lyase</keyword>
<keyword evidence="3 7" id="KW-1133">Transmembrane helix</keyword>
<dbReference type="PANTHER" id="PTHR30518">
    <property type="entry name" value="ENDOLYTIC MUREIN TRANSGLYCOSYLASE"/>
    <property type="match status" value="1"/>
</dbReference>
<keyword evidence="10" id="KW-1185">Reference proteome</keyword>
<keyword evidence="6 7" id="KW-0961">Cell wall biogenesis/degradation</keyword>
<evidence type="ECO:0000256" key="2">
    <source>
        <dbReference type="ARBA" id="ARBA00022692"/>
    </source>
</evidence>
<dbReference type="Gene3D" id="3.30.1490.480">
    <property type="entry name" value="Endolytic murein transglycosylase"/>
    <property type="match status" value="1"/>
</dbReference>
<gene>
    <name evidence="7 9" type="primary">mltG</name>
    <name evidence="9" type="ORF">G6045_04960</name>
</gene>
<evidence type="ECO:0000313" key="9">
    <source>
        <dbReference type="EMBL" id="NGO75034.1"/>
    </source>
</evidence>
<dbReference type="EMBL" id="JAAKZW010000008">
    <property type="protein sequence ID" value="NGO75034.1"/>
    <property type="molecule type" value="Genomic_DNA"/>
</dbReference>
<protein>
    <recommendedName>
        <fullName evidence="7">Endolytic murein transglycosylase</fullName>
        <ecNumber evidence="7">4.2.2.29</ecNumber>
    </recommendedName>
    <alternativeName>
        <fullName evidence="7">Peptidoglycan lytic transglycosylase</fullName>
    </alternativeName>
    <alternativeName>
        <fullName evidence="7">Peptidoglycan polymerization terminase</fullName>
    </alternativeName>
</protein>
<evidence type="ECO:0000313" key="10">
    <source>
        <dbReference type="Proteomes" id="UP000481109"/>
    </source>
</evidence>
<comment type="catalytic activity">
    <reaction evidence="7">
        <text>a peptidoglycan chain = a peptidoglycan chain with N-acetyl-1,6-anhydromuramyl-[peptide] at the reducing end + a peptidoglycan chain with N-acetylglucosamine at the non-reducing end.</text>
        <dbReference type="EC" id="4.2.2.29"/>
    </reaction>
</comment>
<comment type="caution">
    <text evidence="9">The sequence shown here is derived from an EMBL/GenBank/DDBJ whole genome shotgun (WGS) entry which is preliminary data.</text>
</comment>
<dbReference type="EC" id="4.2.2.29" evidence="7"/>
<dbReference type="PANTHER" id="PTHR30518:SF2">
    <property type="entry name" value="ENDOLYTIC MUREIN TRANSGLYCOSYLASE"/>
    <property type="match status" value="1"/>
</dbReference>
<feature type="site" description="Important for catalytic activity" evidence="7">
    <location>
        <position position="447"/>
    </location>
</feature>
<name>A0A6G4XE86_9ACTN</name>
<dbReference type="InterPro" id="IPR003770">
    <property type="entry name" value="MLTG-like"/>
</dbReference>
<comment type="function">
    <text evidence="7">Functions as a peptidoglycan terminase that cleaves nascent peptidoglycan strands endolytically to terminate their elongation.</text>
</comment>